<organism evidence="1 2">
    <name type="scientific">Pristionchus pacificus</name>
    <name type="common">Parasitic nematode worm</name>
    <dbReference type="NCBI Taxonomy" id="54126"/>
    <lineage>
        <taxon>Eukaryota</taxon>
        <taxon>Metazoa</taxon>
        <taxon>Ecdysozoa</taxon>
        <taxon>Nematoda</taxon>
        <taxon>Chromadorea</taxon>
        <taxon>Rhabditida</taxon>
        <taxon>Rhabditina</taxon>
        <taxon>Diplogasteromorpha</taxon>
        <taxon>Diplogasteroidea</taxon>
        <taxon>Neodiplogasteridae</taxon>
        <taxon>Pristionchus</taxon>
    </lineage>
</organism>
<reference evidence="1" key="2">
    <citation type="submission" date="2022-06" db="UniProtKB">
        <authorList>
            <consortium name="EnsemblMetazoa"/>
        </authorList>
    </citation>
    <scope>IDENTIFICATION</scope>
    <source>
        <strain evidence="1">PS312</strain>
    </source>
</reference>
<evidence type="ECO:0000313" key="2">
    <source>
        <dbReference type="Proteomes" id="UP000005239"/>
    </source>
</evidence>
<dbReference type="AlphaFoldDB" id="A0A2A6BJS1"/>
<accession>A0A8R1YLN8</accession>
<accession>A0A2A6BJS1</accession>
<evidence type="ECO:0000313" key="1">
    <source>
        <dbReference type="EnsemblMetazoa" id="PPA19543.1"/>
    </source>
</evidence>
<name>A0A2A6BJS1_PRIPA</name>
<sequence length="148" mass="16767">METEEIPVQNRPSNYRNRKVVVAIGAFLIALILPKISRLRAFTDEIHEGPSAFLFQAFFNSGGMLQAESLGQDRQMYISNNSHVYASLPAIHRVACGNEFYPYIVPMDYAIVLTFSVIIFFLLLFYHVRNCTIAKKGKTVEPLVANIH</sequence>
<reference evidence="2" key="1">
    <citation type="journal article" date="2008" name="Nat. Genet.">
        <title>The Pristionchus pacificus genome provides a unique perspective on nematode lifestyle and parasitism.</title>
        <authorList>
            <person name="Dieterich C."/>
            <person name="Clifton S.W."/>
            <person name="Schuster L.N."/>
            <person name="Chinwalla A."/>
            <person name="Delehaunty K."/>
            <person name="Dinkelacker I."/>
            <person name="Fulton L."/>
            <person name="Fulton R."/>
            <person name="Godfrey J."/>
            <person name="Minx P."/>
            <person name="Mitreva M."/>
            <person name="Roeseler W."/>
            <person name="Tian H."/>
            <person name="Witte H."/>
            <person name="Yang S.P."/>
            <person name="Wilson R.K."/>
            <person name="Sommer R.J."/>
        </authorList>
    </citation>
    <scope>NUCLEOTIDE SEQUENCE [LARGE SCALE GENOMIC DNA]</scope>
    <source>
        <strain evidence="2">PS312</strain>
    </source>
</reference>
<dbReference type="Proteomes" id="UP000005239">
    <property type="component" value="Unassembled WGS sequence"/>
</dbReference>
<gene>
    <name evidence="1" type="primary">WBGene00109097</name>
</gene>
<dbReference type="EnsemblMetazoa" id="PPA19543.1">
    <property type="protein sequence ID" value="PPA19543.1"/>
    <property type="gene ID" value="WBGene00109097"/>
</dbReference>
<keyword evidence="2" id="KW-1185">Reference proteome</keyword>
<protein>
    <submittedName>
        <fullName evidence="1">Uncharacterized protein</fullName>
    </submittedName>
</protein>
<proteinExistence type="predicted"/>